<dbReference type="InterPro" id="IPR004255">
    <property type="entry name" value="O-acyltransferase_WSD1_N"/>
</dbReference>
<keyword evidence="7" id="KW-0319">Glycerol metabolism</keyword>
<organism evidence="12 13">
    <name type="scientific">Glycomyces sambucus</name>
    <dbReference type="NCBI Taxonomy" id="380244"/>
    <lineage>
        <taxon>Bacteria</taxon>
        <taxon>Bacillati</taxon>
        <taxon>Actinomycetota</taxon>
        <taxon>Actinomycetes</taxon>
        <taxon>Glycomycetales</taxon>
        <taxon>Glycomycetaceae</taxon>
        <taxon>Glycomyces</taxon>
    </lineage>
</organism>
<dbReference type="InterPro" id="IPR045034">
    <property type="entry name" value="O-acyltransferase_WSD1-like"/>
</dbReference>
<dbReference type="GO" id="GO:0006071">
    <property type="term" value="P:glycerol metabolic process"/>
    <property type="evidence" value="ECO:0007669"/>
    <property type="project" value="UniProtKB-KW"/>
</dbReference>
<dbReference type="Pfam" id="PF03007">
    <property type="entry name" value="WS_DGAT_cat"/>
    <property type="match status" value="1"/>
</dbReference>
<dbReference type="GO" id="GO:0005886">
    <property type="term" value="C:plasma membrane"/>
    <property type="evidence" value="ECO:0007669"/>
    <property type="project" value="TreeGrafter"/>
</dbReference>
<accession>A0A1G9I7L1</accession>
<keyword evidence="9" id="KW-0012">Acyltransferase</keyword>
<dbReference type="Proteomes" id="UP000198662">
    <property type="component" value="Unassembled WGS sequence"/>
</dbReference>
<proteinExistence type="inferred from homology"/>
<evidence type="ECO:0000313" key="13">
    <source>
        <dbReference type="Proteomes" id="UP000198662"/>
    </source>
</evidence>
<comment type="pathway">
    <text evidence="1">Glycerolipid metabolism; triacylglycerol biosynthesis.</text>
</comment>
<evidence type="ECO:0000256" key="10">
    <source>
        <dbReference type="ARBA" id="ARBA00048109"/>
    </source>
</evidence>
<comment type="similarity">
    <text evidence="3">Belongs to the long-chain O-acyltransferase family.</text>
</comment>
<evidence type="ECO:0000256" key="2">
    <source>
        <dbReference type="ARBA" id="ARBA00005189"/>
    </source>
</evidence>
<dbReference type="EC" id="2.3.1.20" evidence="4"/>
<comment type="pathway">
    <text evidence="2">Lipid metabolism.</text>
</comment>
<dbReference type="GO" id="GO:0019432">
    <property type="term" value="P:triglyceride biosynthetic process"/>
    <property type="evidence" value="ECO:0007669"/>
    <property type="project" value="UniProtKB-UniPathway"/>
</dbReference>
<dbReference type="GO" id="GO:0001666">
    <property type="term" value="P:response to hypoxia"/>
    <property type="evidence" value="ECO:0007669"/>
    <property type="project" value="TreeGrafter"/>
</dbReference>
<reference evidence="13" key="1">
    <citation type="submission" date="2016-10" db="EMBL/GenBank/DDBJ databases">
        <authorList>
            <person name="Varghese N."/>
            <person name="Submissions S."/>
        </authorList>
    </citation>
    <scope>NUCLEOTIDE SEQUENCE [LARGE SCALE GENOMIC DNA]</scope>
    <source>
        <strain evidence="13">CGMCC 4.3147</strain>
    </source>
</reference>
<keyword evidence="8" id="KW-0443">Lipid metabolism</keyword>
<dbReference type="AlphaFoldDB" id="A0A1G9I7L1"/>
<evidence type="ECO:0000256" key="1">
    <source>
        <dbReference type="ARBA" id="ARBA00004771"/>
    </source>
</evidence>
<dbReference type="GO" id="GO:0004144">
    <property type="term" value="F:diacylglycerol O-acyltransferase activity"/>
    <property type="evidence" value="ECO:0007669"/>
    <property type="project" value="UniProtKB-EC"/>
</dbReference>
<evidence type="ECO:0000256" key="5">
    <source>
        <dbReference type="ARBA" id="ARBA00022516"/>
    </source>
</evidence>
<name>A0A1G9I7L1_9ACTN</name>
<evidence type="ECO:0000256" key="8">
    <source>
        <dbReference type="ARBA" id="ARBA00023098"/>
    </source>
</evidence>
<comment type="catalytic activity">
    <reaction evidence="10">
        <text>an acyl-CoA + a 1,2-diacyl-sn-glycerol = a triacyl-sn-glycerol + CoA</text>
        <dbReference type="Rhea" id="RHEA:10868"/>
        <dbReference type="ChEBI" id="CHEBI:17815"/>
        <dbReference type="ChEBI" id="CHEBI:57287"/>
        <dbReference type="ChEBI" id="CHEBI:58342"/>
        <dbReference type="ChEBI" id="CHEBI:64615"/>
        <dbReference type="EC" id="2.3.1.20"/>
    </reaction>
</comment>
<evidence type="ECO:0000256" key="7">
    <source>
        <dbReference type="ARBA" id="ARBA00022798"/>
    </source>
</evidence>
<dbReference type="PANTHER" id="PTHR31650">
    <property type="entry name" value="O-ACYLTRANSFERASE (WSD1-LIKE) FAMILY PROTEIN"/>
    <property type="match status" value="1"/>
</dbReference>
<evidence type="ECO:0000256" key="9">
    <source>
        <dbReference type="ARBA" id="ARBA00023315"/>
    </source>
</evidence>
<evidence type="ECO:0000259" key="11">
    <source>
        <dbReference type="Pfam" id="PF03007"/>
    </source>
</evidence>
<dbReference type="PANTHER" id="PTHR31650:SF1">
    <property type="entry name" value="WAX ESTER SYNTHASE_DIACYLGLYCEROL ACYLTRANSFERASE 4-RELATED"/>
    <property type="match status" value="1"/>
</dbReference>
<evidence type="ECO:0000313" key="12">
    <source>
        <dbReference type="EMBL" id="SDL20804.1"/>
    </source>
</evidence>
<keyword evidence="13" id="KW-1185">Reference proteome</keyword>
<sequence>MDRALRRSPAISPQTLPHVGMVLHCEGPVPGLEEVAAHVAQRLPTVPALRSTPAGSRWSIAESLDISSHVEERTLAPGSLDAAVGELIGAPLPEPAWRLHLLHGHAPDGFALLFRVHHSLQDGGGILHTLEALFSEEAPASAAYPGFARPQRITIRDLATSVRLLLGGTVRRGAWTAHPEGFSGSREHRWRTVPLDLLRSAAGRHSASVNDVFLAALAHALVRTGERPPSTPAAVPFLVPVNLRRPGEEAAPGNRVILTSLALPGGERTAAQRLSLTAQATGALRSASLRAALRRITDLTPVPVLAAVRRSVTSPAHAAMLASNVAVGRPLAFRGARVTGAAPVMWAPLGIPAAAVLTTYGDTATAGFVTDPAMPGLDGLPDLWREAVETLA</sequence>
<dbReference type="EMBL" id="FNGF01000004">
    <property type="protein sequence ID" value="SDL20804.1"/>
    <property type="molecule type" value="Genomic_DNA"/>
</dbReference>
<gene>
    <name evidence="12" type="ORF">SAMN05216298_3061</name>
</gene>
<dbReference type="GO" id="GO:0071731">
    <property type="term" value="P:response to nitric oxide"/>
    <property type="evidence" value="ECO:0007669"/>
    <property type="project" value="TreeGrafter"/>
</dbReference>
<keyword evidence="5" id="KW-0444">Lipid biosynthesis</keyword>
<dbReference type="UniPathway" id="UPA00282"/>
<feature type="domain" description="O-acyltransferase WSD1-like N-terminal" evidence="11">
    <location>
        <begin position="13"/>
        <end position="151"/>
    </location>
</feature>
<protein>
    <recommendedName>
        <fullName evidence="4">diacylglycerol O-acyltransferase</fullName>
        <ecNumber evidence="4">2.3.1.20</ecNumber>
    </recommendedName>
</protein>
<dbReference type="STRING" id="380244.SAMN05216298_3061"/>
<dbReference type="GO" id="GO:0051701">
    <property type="term" value="P:biological process involved in interaction with host"/>
    <property type="evidence" value="ECO:0007669"/>
    <property type="project" value="TreeGrafter"/>
</dbReference>
<keyword evidence="6" id="KW-0808">Transferase</keyword>
<evidence type="ECO:0000256" key="6">
    <source>
        <dbReference type="ARBA" id="ARBA00022679"/>
    </source>
</evidence>
<evidence type="ECO:0000256" key="4">
    <source>
        <dbReference type="ARBA" id="ARBA00013244"/>
    </source>
</evidence>
<evidence type="ECO:0000256" key="3">
    <source>
        <dbReference type="ARBA" id="ARBA00009587"/>
    </source>
</evidence>